<name>A0ACB0IY00_TRIPR</name>
<evidence type="ECO:0000313" key="2">
    <source>
        <dbReference type="Proteomes" id="UP001177021"/>
    </source>
</evidence>
<keyword evidence="2" id="KW-1185">Reference proteome</keyword>
<sequence length="475" mass="54521">MPTDTYLKSSIWNGIKKHVHTVNDNMKWLLGSGHSVSFWLDNWLDEPLAVKFNFPVTIYPLLKAKVSSFIENGEWILPATFVNHDVSIRDSIHEIILPRQPMEDRLIWCAYNDENLTAKQAYVLLFPTQQKLDWTSWIWHNFVPPSSSFVAWHCFQNRMPTDENLRSGDALWFLPVTSAYRNQKQHLILFLTCSFTNNLWKWMGSILHIQFNCSSFHSLFESFDASWSAFLTNIATAAVLHVFHSIWLARNDIRFSNAKITMHAAQSKILTASKLSTTLAPGLSNAAEIVILQKFQLAPRPAAASSNRLVLWRSPIFGWMKANIDGSVTNVSAAYGGLFRDHTTRFRGCFAQKLSENHGLSIIHTEIMALIIAIVIAHNKNWNCLWLESDSKVALLAFSNIEIVPWDLRNRWLTFLACGVTLQWSHIYREGNLCADKIANLGHAYNNLEWWESLPSLLRDDFLRDMLGIPQYRTI</sequence>
<dbReference type="EMBL" id="CASHSV030000002">
    <property type="protein sequence ID" value="CAJ2635777.1"/>
    <property type="molecule type" value="Genomic_DNA"/>
</dbReference>
<gene>
    <name evidence="1" type="ORF">MILVUS5_LOCUS6391</name>
</gene>
<reference evidence="1" key="1">
    <citation type="submission" date="2023-10" db="EMBL/GenBank/DDBJ databases">
        <authorList>
            <person name="Rodriguez Cubillos JULIANA M."/>
            <person name="De Vega J."/>
        </authorList>
    </citation>
    <scope>NUCLEOTIDE SEQUENCE</scope>
</reference>
<organism evidence="1 2">
    <name type="scientific">Trifolium pratense</name>
    <name type="common">Red clover</name>
    <dbReference type="NCBI Taxonomy" id="57577"/>
    <lineage>
        <taxon>Eukaryota</taxon>
        <taxon>Viridiplantae</taxon>
        <taxon>Streptophyta</taxon>
        <taxon>Embryophyta</taxon>
        <taxon>Tracheophyta</taxon>
        <taxon>Spermatophyta</taxon>
        <taxon>Magnoliopsida</taxon>
        <taxon>eudicotyledons</taxon>
        <taxon>Gunneridae</taxon>
        <taxon>Pentapetalae</taxon>
        <taxon>rosids</taxon>
        <taxon>fabids</taxon>
        <taxon>Fabales</taxon>
        <taxon>Fabaceae</taxon>
        <taxon>Papilionoideae</taxon>
        <taxon>50 kb inversion clade</taxon>
        <taxon>NPAAA clade</taxon>
        <taxon>Hologalegina</taxon>
        <taxon>IRL clade</taxon>
        <taxon>Trifolieae</taxon>
        <taxon>Trifolium</taxon>
    </lineage>
</organism>
<dbReference type="Proteomes" id="UP001177021">
    <property type="component" value="Unassembled WGS sequence"/>
</dbReference>
<protein>
    <submittedName>
        <fullName evidence="1">Uncharacterized protein</fullName>
    </submittedName>
</protein>
<comment type="caution">
    <text evidence="1">The sequence shown here is derived from an EMBL/GenBank/DDBJ whole genome shotgun (WGS) entry which is preliminary data.</text>
</comment>
<evidence type="ECO:0000313" key="1">
    <source>
        <dbReference type="EMBL" id="CAJ2635777.1"/>
    </source>
</evidence>
<proteinExistence type="predicted"/>
<accession>A0ACB0IY00</accession>